<dbReference type="GO" id="GO:0004719">
    <property type="term" value="F:protein-L-isoaspartate (D-aspartate) O-methyltransferase activity"/>
    <property type="evidence" value="ECO:0007669"/>
    <property type="project" value="InterPro"/>
</dbReference>
<dbReference type="PANTHER" id="PTHR11579:SF18">
    <property type="entry name" value="PROTEIN-L-ISOASPARTATE O-METHYLTRANSFERASE"/>
    <property type="match status" value="1"/>
</dbReference>
<comment type="similarity">
    <text evidence="1">Belongs to the methyltransferase superfamily. L-isoaspartyl/D-aspartyl protein methyltransferase family.</text>
</comment>
<dbReference type="InterPro" id="IPR000682">
    <property type="entry name" value="PCMT"/>
</dbReference>
<dbReference type="CDD" id="cd02440">
    <property type="entry name" value="AdoMet_MTases"/>
    <property type="match status" value="1"/>
</dbReference>
<protein>
    <recommendedName>
        <fullName evidence="2">Protein-L-isoaspartate O-methyltransferase</fullName>
    </recommendedName>
    <alternativeName>
        <fullName evidence="3">Protein L-isoaspartyl methyltransferase</fullName>
    </alternativeName>
</protein>
<keyword evidence="4" id="KW-0808">Transferase</keyword>
<proteinExistence type="inferred from homology"/>
<dbReference type="OrthoDB" id="9798496at2"/>
<keyword evidence="5" id="KW-1185">Reference proteome</keyword>
<evidence type="ECO:0000256" key="3">
    <source>
        <dbReference type="ARBA" id="ARBA00030757"/>
    </source>
</evidence>
<keyword evidence="4" id="KW-0489">Methyltransferase</keyword>
<dbReference type="Pfam" id="PF01135">
    <property type="entry name" value="PCMT"/>
    <property type="match status" value="1"/>
</dbReference>
<evidence type="ECO:0000256" key="1">
    <source>
        <dbReference type="ARBA" id="ARBA00005369"/>
    </source>
</evidence>
<gene>
    <name evidence="4" type="ORF">SAMN02745157_3420</name>
</gene>
<dbReference type="SUPFAM" id="SSF53335">
    <property type="entry name" value="S-adenosyl-L-methionine-dependent methyltransferases"/>
    <property type="match status" value="1"/>
</dbReference>
<dbReference type="InterPro" id="IPR029063">
    <property type="entry name" value="SAM-dependent_MTases_sf"/>
</dbReference>
<dbReference type="GO" id="GO:0005737">
    <property type="term" value="C:cytoplasm"/>
    <property type="evidence" value="ECO:0007669"/>
    <property type="project" value="TreeGrafter"/>
</dbReference>
<name>A0A1M5GIH6_9HYPH</name>
<dbReference type="Gene3D" id="3.40.50.150">
    <property type="entry name" value="Vaccinia Virus protein VP39"/>
    <property type="match status" value="1"/>
</dbReference>
<accession>A0A1M5GIH6</accession>
<dbReference type="GO" id="GO:0032259">
    <property type="term" value="P:methylation"/>
    <property type="evidence" value="ECO:0007669"/>
    <property type="project" value="UniProtKB-KW"/>
</dbReference>
<dbReference type="AlphaFoldDB" id="A0A1M5GIH6"/>
<dbReference type="STRING" id="1122133.SAMN02745157_3420"/>
<organism evidence="4 5">
    <name type="scientific">Kaistia soli DSM 19436</name>
    <dbReference type="NCBI Taxonomy" id="1122133"/>
    <lineage>
        <taxon>Bacteria</taxon>
        <taxon>Pseudomonadati</taxon>
        <taxon>Pseudomonadota</taxon>
        <taxon>Alphaproteobacteria</taxon>
        <taxon>Hyphomicrobiales</taxon>
        <taxon>Kaistiaceae</taxon>
        <taxon>Kaistia</taxon>
    </lineage>
</organism>
<dbReference type="PANTHER" id="PTHR11579">
    <property type="entry name" value="PROTEIN-L-ISOASPARTATE O-METHYLTRANSFERASE"/>
    <property type="match status" value="1"/>
</dbReference>
<evidence type="ECO:0000256" key="2">
    <source>
        <dbReference type="ARBA" id="ARBA00013346"/>
    </source>
</evidence>
<evidence type="ECO:0000313" key="4">
    <source>
        <dbReference type="EMBL" id="SHG03540.1"/>
    </source>
</evidence>
<reference evidence="4 5" key="1">
    <citation type="submission" date="2016-11" db="EMBL/GenBank/DDBJ databases">
        <authorList>
            <person name="Jaros S."/>
            <person name="Januszkiewicz K."/>
            <person name="Wedrychowicz H."/>
        </authorList>
    </citation>
    <scope>NUCLEOTIDE SEQUENCE [LARGE SCALE GENOMIC DNA]</scope>
    <source>
        <strain evidence="4 5">DSM 19436</strain>
    </source>
</reference>
<dbReference type="EMBL" id="FQUP01000003">
    <property type="protein sequence ID" value="SHG03540.1"/>
    <property type="molecule type" value="Genomic_DNA"/>
</dbReference>
<evidence type="ECO:0000313" key="5">
    <source>
        <dbReference type="Proteomes" id="UP000184485"/>
    </source>
</evidence>
<sequence>MVDFTKARVTMVDCQVRTVDVTDYDVLDAFSAVPREEFLPDALKPLAYLDDDLLVSAPGEPARYVMEAGPLARLVQLAEIKPTDIVLDLGPAGGYSSAILARIAARVVAVEPNPALAEATRANLARLGIANVSVVSGALVEGHAAEAPYDVIIIEGAIEFVPEALEKQLAENGRIVAVVGVNGLAAKATIFTRTGGTISGRPVFNTHVKLLPEFQRPKAFVF</sequence>
<dbReference type="Proteomes" id="UP000184485">
    <property type="component" value="Unassembled WGS sequence"/>
</dbReference>
<dbReference type="RefSeq" id="WP_073055029.1">
    <property type="nucleotide sequence ID" value="NZ_FQUP01000003.1"/>
</dbReference>